<dbReference type="GO" id="GO:0006355">
    <property type="term" value="P:regulation of DNA-templated transcription"/>
    <property type="evidence" value="ECO:0007669"/>
    <property type="project" value="InterPro"/>
</dbReference>
<reference evidence="2 3" key="1">
    <citation type="submission" date="2019-03" db="EMBL/GenBank/DDBJ databases">
        <title>Genomic Encyclopedia of Type Strains, Phase III (KMG-III): the genomes of soil and plant-associated and newly described type strains.</title>
        <authorList>
            <person name="Whitman W."/>
        </authorList>
    </citation>
    <scope>NUCLEOTIDE SEQUENCE [LARGE SCALE GENOMIC DNA]</scope>
    <source>
        <strain evidence="2 3">VKM Ac-2527</strain>
    </source>
</reference>
<dbReference type="InterPro" id="IPR036388">
    <property type="entry name" value="WH-like_DNA-bd_sf"/>
</dbReference>
<dbReference type="EMBL" id="SNWQ01000052">
    <property type="protein sequence ID" value="TDO27813.1"/>
    <property type="molecule type" value="Genomic_DNA"/>
</dbReference>
<dbReference type="SUPFAM" id="SSF46894">
    <property type="entry name" value="C-terminal effector domain of the bipartite response regulators"/>
    <property type="match status" value="1"/>
</dbReference>
<comment type="caution">
    <text evidence="2">The sequence shown here is derived from an EMBL/GenBank/DDBJ whole genome shotgun (WGS) entry which is preliminary data.</text>
</comment>
<dbReference type="SUPFAM" id="SSF46785">
    <property type="entry name" value="Winged helix' DNA-binding domain"/>
    <property type="match status" value="1"/>
</dbReference>
<dbReference type="PANTHER" id="PTHR34293">
    <property type="entry name" value="HTH-TYPE TRANSCRIPTIONAL REGULATOR TRMBL2"/>
    <property type="match status" value="1"/>
</dbReference>
<dbReference type="InterPro" id="IPR036390">
    <property type="entry name" value="WH_DNA-bd_sf"/>
</dbReference>
<dbReference type="PROSITE" id="PS50043">
    <property type="entry name" value="HTH_LUXR_2"/>
    <property type="match status" value="1"/>
</dbReference>
<dbReference type="SMART" id="SM00421">
    <property type="entry name" value="HTH_LUXR"/>
    <property type="match status" value="1"/>
</dbReference>
<dbReference type="InterPro" id="IPR051797">
    <property type="entry name" value="TrmB-like"/>
</dbReference>
<dbReference type="PANTHER" id="PTHR34293:SF1">
    <property type="entry name" value="HTH-TYPE TRANSCRIPTIONAL REGULATOR TRMBL2"/>
    <property type="match status" value="1"/>
</dbReference>
<evidence type="ECO:0000259" key="1">
    <source>
        <dbReference type="PROSITE" id="PS50043"/>
    </source>
</evidence>
<dbReference type="InterPro" id="IPR000792">
    <property type="entry name" value="Tscrpt_reg_LuxR_C"/>
</dbReference>
<gene>
    <name evidence="2" type="ORF">EV643_1527</name>
</gene>
<evidence type="ECO:0000313" key="2">
    <source>
        <dbReference type="EMBL" id="TDO27813.1"/>
    </source>
</evidence>
<feature type="domain" description="HTH luxR-type" evidence="1">
    <location>
        <begin position="253"/>
        <end position="318"/>
    </location>
</feature>
<proteinExistence type="predicted"/>
<accession>A0A4R6IYF0</accession>
<dbReference type="InterPro" id="IPR016032">
    <property type="entry name" value="Sig_transdc_resp-reg_C-effctor"/>
</dbReference>
<dbReference type="AlphaFoldDB" id="A0A4R6IYF0"/>
<evidence type="ECO:0000313" key="3">
    <source>
        <dbReference type="Proteomes" id="UP000295388"/>
    </source>
</evidence>
<dbReference type="Gene3D" id="1.10.10.10">
    <property type="entry name" value="Winged helix-like DNA-binding domain superfamily/Winged helix DNA-binding domain"/>
    <property type="match status" value="1"/>
</dbReference>
<organism evidence="2 3">
    <name type="scientific">Kribbella caucasensis</name>
    <dbReference type="NCBI Taxonomy" id="2512215"/>
    <lineage>
        <taxon>Bacteria</taxon>
        <taxon>Bacillati</taxon>
        <taxon>Actinomycetota</taxon>
        <taxon>Actinomycetes</taxon>
        <taxon>Propionibacteriales</taxon>
        <taxon>Kribbellaceae</taxon>
        <taxon>Kribbella</taxon>
    </lineage>
</organism>
<dbReference type="Proteomes" id="UP000295388">
    <property type="component" value="Unassembled WGS sequence"/>
</dbReference>
<dbReference type="Pfam" id="PF00196">
    <property type="entry name" value="GerE"/>
    <property type="match status" value="1"/>
</dbReference>
<sequence>MIGVFEPGSDSARVYRALVSHPGTSPAQLAELAGLAEPRVRRALAELGRVDMVTRSGETWDAQRPDVVATSVLRGFDAWRSTVRETEEELMSLFRFARTRDSRSLNVEVLDSPAETFAVYEQLQDAVRDQVRGIDRPPYYWDEAELARQEQRQLEQMAAGIAYRTIYQESKRDSPLRSASMMRTIASGEKARILREPPVKLTITDDQAAILALDPPPGAEGSLVVLLVHPSGFLDTLIRIFESLWRLAVPADVVDADQELSAGDREILSLMASGATDDAISRRLGMSRRTVVRRAARLLERLGASTRFQAGVQAAHRGWL</sequence>
<dbReference type="PRINTS" id="PR00038">
    <property type="entry name" value="HTHLUXR"/>
</dbReference>
<dbReference type="GO" id="GO:0003677">
    <property type="term" value="F:DNA binding"/>
    <property type="evidence" value="ECO:0007669"/>
    <property type="project" value="InterPro"/>
</dbReference>
<name>A0A4R6IYF0_9ACTN</name>
<keyword evidence="3" id="KW-1185">Reference proteome</keyword>
<protein>
    <submittedName>
        <fullName evidence="2">Regulatory LuxR family protein</fullName>
    </submittedName>
</protein>